<dbReference type="RefSeq" id="WP_071861638.1">
    <property type="nucleotide sequence ID" value="NZ_JBHLVS010000031.1"/>
</dbReference>
<dbReference type="Pfam" id="PF05368">
    <property type="entry name" value="NmrA"/>
    <property type="match status" value="1"/>
</dbReference>
<dbReference type="AlphaFoldDB" id="A0A1L8SWJ0"/>
<protein>
    <recommendedName>
        <fullName evidence="1">NmrA-like domain-containing protein</fullName>
    </recommendedName>
</protein>
<evidence type="ECO:0000259" key="1">
    <source>
        <dbReference type="Pfam" id="PF05368"/>
    </source>
</evidence>
<evidence type="ECO:0000313" key="2">
    <source>
        <dbReference type="EMBL" id="OJG36405.1"/>
    </source>
</evidence>
<dbReference type="InterPro" id="IPR036291">
    <property type="entry name" value="NAD(P)-bd_dom_sf"/>
</dbReference>
<dbReference type="Proteomes" id="UP000183700">
    <property type="component" value="Unassembled WGS sequence"/>
</dbReference>
<name>A0A1L8SWJ0_9ENTE</name>
<keyword evidence="3" id="KW-1185">Reference proteome</keyword>
<comment type="caution">
    <text evidence="2">The sequence shown here is derived from an EMBL/GenBank/DDBJ whole genome shotgun (WGS) entry which is preliminary data.</text>
</comment>
<feature type="domain" description="NmrA-like" evidence="1">
    <location>
        <begin position="2"/>
        <end position="275"/>
    </location>
</feature>
<dbReference type="InterPro" id="IPR008030">
    <property type="entry name" value="NmrA-like"/>
</dbReference>
<organism evidence="2 3">
    <name type="scientific">Enterococcus devriesei</name>
    <dbReference type="NCBI Taxonomy" id="319970"/>
    <lineage>
        <taxon>Bacteria</taxon>
        <taxon>Bacillati</taxon>
        <taxon>Bacillota</taxon>
        <taxon>Bacilli</taxon>
        <taxon>Lactobacillales</taxon>
        <taxon>Enterococcaceae</taxon>
        <taxon>Enterococcus</taxon>
    </lineage>
</organism>
<evidence type="ECO:0000313" key="3">
    <source>
        <dbReference type="Proteomes" id="UP000183700"/>
    </source>
</evidence>
<dbReference type="STRING" id="319970.RV00_GL001764"/>
<reference evidence="2 3" key="1">
    <citation type="submission" date="2014-12" db="EMBL/GenBank/DDBJ databases">
        <title>Draft genome sequences of 29 type strains of Enterococci.</title>
        <authorList>
            <person name="Zhong Z."/>
            <person name="Sun Z."/>
            <person name="Liu W."/>
            <person name="Zhang W."/>
            <person name="Zhang H."/>
        </authorList>
    </citation>
    <scope>NUCLEOTIDE SEQUENCE [LARGE SCALE GENOMIC DNA]</scope>
    <source>
        <strain evidence="2 3">DSM 22802</strain>
    </source>
</reference>
<accession>A0A1L8SWJ0</accession>
<dbReference type="SUPFAM" id="SSF51735">
    <property type="entry name" value="NAD(P)-binding Rossmann-fold domains"/>
    <property type="match status" value="1"/>
</dbReference>
<dbReference type="Gene3D" id="3.40.50.720">
    <property type="entry name" value="NAD(P)-binding Rossmann-like Domain"/>
    <property type="match status" value="1"/>
</dbReference>
<proteinExistence type="predicted"/>
<dbReference type="PANTHER" id="PTHR43162:SF1">
    <property type="entry name" value="PRESTALK A DIFFERENTIATION PROTEIN A"/>
    <property type="match status" value="1"/>
</dbReference>
<sequence length="281" mass="31187">MILVTSAAGNTGRVIVKQLVEAGLDVLATDINPKVKDLPGIKEAMVGDLTQLNFIDELMQKADQVVYIPPLFSAEEALIGKRMADKAVEHDVAHFVFVSVIHPILTTLLQHTAKRDVEEYLIYKGMSSDFSYTILQPMHYMHNFNPQAVAESGAYSIFYNIDTKVGYVATEDVAEVIASVLADPKKHNKATYELVGTQPYSPNDLVSIFNQLSGNKATATYMEVEAFLDMIHAEDLYFREGFKQLAYSYSTWGLDGNSNVLALLLGHQPTSFEEYVKAHLA</sequence>
<dbReference type="PANTHER" id="PTHR43162">
    <property type="match status" value="1"/>
</dbReference>
<dbReference type="InterPro" id="IPR051604">
    <property type="entry name" value="Ergot_Alk_Oxidoreductase"/>
</dbReference>
<gene>
    <name evidence="2" type="ORF">RV00_GL001764</name>
</gene>
<dbReference type="EMBL" id="JXKM01000003">
    <property type="protein sequence ID" value="OJG36405.1"/>
    <property type="molecule type" value="Genomic_DNA"/>
</dbReference>
<dbReference type="OrthoDB" id="339107at2"/>